<dbReference type="RefSeq" id="WP_124396861.1">
    <property type="nucleotide sequence ID" value="NZ_BHZE01000002.1"/>
</dbReference>
<comment type="caution">
    <text evidence="7">The sequence shown here is derived from an EMBL/GenBank/DDBJ whole genome shotgun (WGS) entry which is preliminary data.</text>
</comment>
<reference evidence="7 8" key="1">
    <citation type="submission" date="2018-11" db="EMBL/GenBank/DDBJ databases">
        <title>Schleiferia aggregans sp. nov., a moderately thermophilic heterotrophic bacterium isolated from microbial mats at a terrestrial hot spring.</title>
        <authorList>
            <person name="Iino T."/>
            <person name="Ohkuma M."/>
            <person name="Haruta S."/>
        </authorList>
    </citation>
    <scope>NUCLEOTIDE SEQUENCE [LARGE SCALE GENOMIC DNA]</scope>
    <source>
        <strain evidence="7 8">LA</strain>
    </source>
</reference>
<dbReference type="PANTHER" id="PTHR15680">
    <property type="entry name" value="RIBOSOMAL PROTEIN L19"/>
    <property type="match status" value="1"/>
</dbReference>
<evidence type="ECO:0000256" key="1">
    <source>
        <dbReference type="ARBA" id="ARBA00005781"/>
    </source>
</evidence>
<dbReference type="OrthoDB" id="9803541at2"/>
<dbReference type="InterPro" id="IPR038657">
    <property type="entry name" value="Ribosomal_bL19_sf"/>
</dbReference>
<gene>
    <name evidence="5 7" type="primary">rplS</name>
    <name evidence="7" type="ORF">JCM31826_02700</name>
</gene>
<dbReference type="EMBL" id="BHZE01000002">
    <property type="protein sequence ID" value="GCD76788.1"/>
    <property type="molecule type" value="Genomic_DNA"/>
</dbReference>
<dbReference type="PIRSF" id="PIRSF002191">
    <property type="entry name" value="Ribosomal_L19"/>
    <property type="match status" value="1"/>
</dbReference>
<keyword evidence="3 5" id="KW-0687">Ribonucleoprotein</keyword>
<sequence>MDLIKYVQEKYIEQKKWPDFKAGDTITVTYMIKEGDKTRPQSFKGVVIQRRGSGATETFTIRKMSGEIGVERIFPINAPSISSIEVNKRGKVRRARIFYQRQRMGKAARIKEKRM</sequence>
<protein>
    <recommendedName>
        <fullName evidence="4 5">Large ribosomal subunit protein bL19</fullName>
    </recommendedName>
</protein>
<evidence type="ECO:0000256" key="3">
    <source>
        <dbReference type="ARBA" id="ARBA00023274"/>
    </source>
</evidence>
<dbReference type="Proteomes" id="UP000286715">
    <property type="component" value="Unassembled WGS sequence"/>
</dbReference>
<keyword evidence="8" id="KW-1185">Reference proteome</keyword>
<comment type="similarity">
    <text evidence="1 5 6">Belongs to the bacterial ribosomal protein bL19 family.</text>
</comment>
<evidence type="ECO:0000313" key="8">
    <source>
        <dbReference type="Proteomes" id="UP000286715"/>
    </source>
</evidence>
<dbReference type="AlphaFoldDB" id="A0A401XIH1"/>
<evidence type="ECO:0000256" key="5">
    <source>
        <dbReference type="HAMAP-Rule" id="MF_00402"/>
    </source>
</evidence>
<proteinExistence type="inferred from homology"/>
<dbReference type="HAMAP" id="MF_00402">
    <property type="entry name" value="Ribosomal_bL19"/>
    <property type="match status" value="1"/>
</dbReference>
<dbReference type="Gene3D" id="2.30.30.790">
    <property type="match status" value="1"/>
</dbReference>
<keyword evidence="2 5" id="KW-0689">Ribosomal protein</keyword>
<evidence type="ECO:0000256" key="2">
    <source>
        <dbReference type="ARBA" id="ARBA00022980"/>
    </source>
</evidence>
<dbReference type="InterPro" id="IPR001857">
    <property type="entry name" value="Ribosomal_bL19"/>
</dbReference>
<accession>A0A401XIH1</accession>
<dbReference type="NCBIfam" id="TIGR01024">
    <property type="entry name" value="rplS_bact"/>
    <property type="match status" value="1"/>
</dbReference>
<name>A0A401XIH1_9FLAO</name>
<dbReference type="Pfam" id="PF01245">
    <property type="entry name" value="Ribosomal_L19"/>
    <property type="match status" value="1"/>
</dbReference>
<dbReference type="PRINTS" id="PR00061">
    <property type="entry name" value="RIBOSOMALL19"/>
</dbReference>
<evidence type="ECO:0000256" key="4">
    <source>
        <dbReference type="ARBA" id="ARBA00035171"/>
    </source>
</evidence>
<comment type="function">
    <text evidence="5 6">This protein is located at the 30S-50S ribosomal subunit interface and may play a role in the structure and function of the aminoacyl-tRNA binding site.</text>
</comment>
<evidence type="ECO:0000313" key="7">
    <source>
        <dbReference type="EMBL" id="GCD76788.1"/>
    </source>
</evidence>
<dbReference type="PANTHER" id="PTHR15680:SF9">
    <property type="entry name" value="LARGE RIBOSOMAL SUBUNIT PROTEIN BL19M"/>
    <property type="match status" value="1"/>
</dbReference>
<evidence type="ECO:0000256" key="6">
    <source>
        <dbReference type="RuleBase" id="RU000559"/>
    </source>
</evidence>
<dbReference type="InterPro" id="IPR008991">
    <property type="entry name" value="Translation_prot_SH3-like_sf"/>
</dbReference>
<dbReference type="GO" id="GO:0006412">
    <property type="term" value="P:translation"/>
    <property type="evidence" value="ECO:0007669"/>
    <property type="project" value="UniProtKB-UniRule"/>
</dbReference>
<dbReference type="SUPFAM" id="SSF50104">
    <property type="entry name" value="Translation proteins SH3-like domain"/>
    <property type="match status" value="1"/>
</dbReference>
<organism evidence="7 8">
    <name type="scientific">Thermaurantimonas aggregans</name>
    <dbReference type="NCBI Taxonomy" id="2173829"/>
    <lineage>
        <taxon>Bacteria</taxon>
        <taxon>Pseudomonadati</taxon>
        <taxon>Bacteroidota</taxon>
        <taxon>Flavobacteriia</taxon>
        <taxon>Flavobacteriales</taxon>
        <taxon>Schleiferiaceae</taxon>
        <taxon>Thermaurantimonas</taxon>
    </lineage>
</organism>
<dbReference type="GO" id="GO:0003735">
    <property type="term" value="F:structural constituent of ribosome"/>
    <property type="evidence" value="ECO:0007669"/>
    <property type="project" value="InterPro"/>
</dbReference>
<dbReference type="GO" id="GO:0022625">
    <property type="term" value="C:cytosolic large ribosomal subunit"/>
    <property type="evidence" value="ECO:0007669"/>
    <property type="project" value="TreeGrafter"/>
</dbReference>